<comment type="caution">
    <text evidence="1">The sequence shown here is derived from an EMBL/GenBank/DDBJ whole genome shotgun (WGS) entry which is preliminary data.</text>
</comment>
<organism evidence="1 2">
    <name type="scientific">Sphingomonas mollis</name>
    <dbReference type="NCBI Taxonomy" id="2795726"/>
    <lineage>
        <taxon>Bacteria</taxon>
        <taxon>Pseudomonadati</taxon>
        <taxon>Pseudomonadota</taxon>
        <taxon>Alphaproteobacteria</taxon>
        <taxon>Sphingomonadales</taxon>
        <taxon>Sphingomonadaceae</taxon>
        <taxon>Sphingomonas</taxon>
    </lineage>
</organism>
<protein>
    <submittedName>
        <fullName evidence="1">Uncharacterized protein</fullName>
    </submittedName>
</protein>
<evidence type="ECO:0000313" key="1">
    <source>
        <dbReference type="EMBL" id="MBJ6122398.1"/>
    </source>
</evidence>
<accession>A0ABS0XQS9</accession>
<sequence>MDAERVYRLLHEACCLLDDADEHVIAAYVNHGMSMIQTRFQLDTEQRVLEDD</sequence>
<gene>
    <name evidence="1" type="ORF">JAO74_11410</name>
</gene>
<dbReference type="Proteomes" id="UP000640426">
    <property type="component" value="Unassembled WGS sequence"/>
</dbReference>
<keyword evidence="2" id="KW-1185">Reference proteome</keyword>
<evidence type="ECO:0000313" key="2">
    <source>
        <dbReference type="Proteomes" id="UP000640426"/>
    </source>
</evidence>
<dbReference type="EMBL" id="JAELXS010000006">
    <property type="protein sequence ID" value="MBJ6122398.1"/>
    <property type="molecule type" value="Genomic_DNA"/>
</dbReference>
<dbReference type="RefSeq" id="WP_199038042.1">
    <property type="nucleotide sequence ID" value="NZ_JAELXS010000006.1"/>
</dbReference>
<proteinExistence type="predicted"/>
<name>A0ABS0XQS9_9SPHN</name>
<reference evidence="2" key="1">
    <citation type="submission" date="2020-12" db="EMBL/GenBank/DDBJ databases">
        <title>Hymenobacter sp.</title>
        <authorList>
            <person name="Kim M.K."/>
        </authorList>
    </citation>
    <scope>NUCLEOTIDE SEQUENCE [LARGE SCALE GENOMIC DNA]</scope>
    <source>
        <strain evidence="2">BT553</strain>
    </source>
</reference>